<dbReference type="RefSeq" id="WP_129878219.1">
    <property type="nucleotide sequence ID" value="NZ_SEWG01000011.1"/>
</dbReference>
<protein>
    <recommendedName>
        <fullName evidence="2">BIG2 domain-containing protein</fullName>
    </recommendedName>
</protein>
<keyword evidence="1" id="KW-0732">Signal</keyword>
<dbReference type="PROSITE" id="PS51257">
    <property type="entry name" value="PROKAR_LIPOPROTEIN"/>
    <property type="match status" value="1"/>
</dbReference>
<dbReference type="SMART" id="SM00635">
    <property type="entry name" value="BID_2"/>
    <property type="match status" value="1"/>
</dbReference>
<dbReference type="EMBL" id="SEWG01000011">
    <property type="protein sequence ID" value="RYU85879.1"/>
    <property type="molecule type" value="Genomic_DNA"/>
</dbReference>
<dbReference type="InterPro" id="IPR008964">
    <property type="entry name" value="Invasin/intimin_cell_adhesion"/>
</dbReference>
<dbReference type="InterPro" id="IPR003343">
    <property type="entry name" value="Big_2"/>
</dbReference>
<proteinExistence type="predicted"/>
<evidence type="ECO:0000256" key="1">
    <source>
        <dbReference type="SAM" id="SignalP"/>
    </source>
</evidence>
<dbReference type="Pfam" id="PF02368">
    <property type="entry name" value="Big_2"/>
    <property type="match status" value="1"/>
</dbReference>
<dbReference type="SUPFAM" id="SSF49373">
    <property type="entry name" value="Invasin/intimin cell-adhesion fragments"/>
    <property type="match status" value="1"/>
</dbReference>
<comment type="caution">
    <text evidence="3">The sequence shown here is derived from an EMBL/GenBank/DDBJ whole genome shotgun (WGS) entry which is preliminary data.</text>
</comment>
<feature type="domain" description="BIG2" evidence="2">
    <location>
        <begin position="26"/>
        <end position="99"/>
    </location>
</feature>
<sequence length="332" mass="35222">MKRILHVLVCFVLLSASSCVKNAEVGPDSITLNYTDLELQVSSSKQLIARRYDATQITWTSSDTTVATINDKGIITALKEGQTTMTAKSKQYNITAICLVKVVPMVIEGKDVGIGADGSIFIIGIDSTSASSGYSISKLVNNTLTKLPDCGAVRVAVSPAGVPWVVTKAHKILKYNGTGWDEMPGSGSDIAIGANGAVFAIGTIETSPTGGNNIMKWTGTAWEDMLDCAAIRIAVTPAGIPWVVNKSGLVYVFGGEYLWKAFDNVLASDIGIGADGSVFVTGKNTGDTNPDIFKWDGTANWTNLNISGGTNISVAPDGKAWWLDKENMLHHQ</sequence>
<name>A0A4Q5LIB7_9SPHI</name>
<feature type="chain" id="PRO_5020216260" description="BIG2 domain-containing protein" evidence="1">
    <location>
        <begin position="23"/>
        <end position="332"/>
    </location>
</feature>
<organism evidence="3 4">
    <name type="scientific">Mucilaginibacter terrigena</name>
    <dbReference type="NCBI Taxonomy" id="2492395"/>
    <lineage>
        <taxon>Bacteria</taxon>
        <taxon>Pseudomonadati</taxon>
        <taxon>Bacteroidota</taxon>
        <taxon>Sphingobacteriia</taxon>
        <taxon>Sphingobacteriales</taxon>
        <taxon>Sphingobacteriaceae</taxon>
        <taxon>Mucilaginibacter</taxon>
    </lineage>
</organism>
<dbReference type="OrthoDB" id="785995at2"/>
<accession>A0A4Q5LIB7</accession>
<dbReference type="InterPro" id="IPR006624">
    <property type="entry name" value="Beta-propeller_rpt_TECPR"/>
</dbReference>
<dbReference type="Pfam" id="PF19193">
    <property type="entry name" value="Tectonin"/>
    <property type="match status" value="1"/>
</dbReference>
<reference evidence="3 4" key="1">
    <citation type="submission" date="2019-02" db="EMBL/GenBank/DDBJ databases">
        <title>Bacterial novel species Mucilaginibacter sp. 17JY9-4 isolated from soil.</title>
        <authorList>
            <person name="Jung H.-Y."/>
        </authorList>
    </citation>
    <scope>NUCLEOTIDE SEQUENCE [LARGE SCALE GENOMIC DNA]</scope>
    <source>
        <strain evidence="3 4">17JY9-4</strain>
    </source>
</reference>
<evidence type="ECO:0000313" key="4">
    <source>
        <dbReference type="Proteomes" id="UP000293331"/>
    </source>
</evidence>
<dbReference type="Proteomes" id="UP000293331">
    <property type="component" value="Unassembled WGS sequence"/>
</dbReference>
<evidence type="ECO:0000259" key="2">
    <source>
        <dbReference type="SMART" id="SM00635"/>
    </source>
</evidence>
<evidence type="ECO:0000313" key="3">
    <source>
        <dbReference type="EMBL" id="RYU85879.1"/>
    </source>
</evidence>
<dbReference type="AlphaFoldDB" id="A0A4Q5LIB7"/>
<gene>
    <name evidence="3" type="ORF">EWM62_18760</name>
</gene>
<dbReference type="Gene3D" id="2.60.40.1080">
    <property type="match status" value="1"/>
</dbReference>
<keyword evidence="4" id="KW-1185">Reference proteome</keyword>
<feature type="signal peptide" evidence="1">
    <location>
        <begin position="1"/>
        <end position="22"/>
    </location>
</feature>